<dbReference type="Pfam" id="PF17261">
    <property type="entry name" value="DUF5327"/>
    <property type="match status" value="1"/>
</dbReference>
<dbReference type="RefSeq" id="WP_066416072.1">
    <property type="nucleotide sequence ID" value="NZ_CP018866.1"/>
</dbReference>
<dbReference type="InterPro" id="IPR035218">
    <property type="entry name" value="DUF5327"/>
</dbReference>
<reference evidence="2 3" key="1">
    <citation type="submission" date="2016-12" db="EMBL/GenBank/DDBJ databases">
        <title>The whole genome sequencing and assembly of Bacillus cohnii DSM 6307T strain.</title>
        <authorList>
            <person name="Lee Y.-J."/>
            <person name="Yi H."/>
            <person name="Bahn Y.-S."/>
            <person name="Kim J.F."/>
            <person name="Lee D.-W."/>
        </authorList>
    </citation>
    <scope>NUCLEOTIDE SEQUENCE [LARGE SCALE GENOMIC DNA]</scope>
    <source>
        <strain evidence="2 3">DSM 6307</strain>
    </source>
</reference>
<dbReference type="STRING" id="1314751.GCA_001591425_02279"/>
<organism evidence="2 3">
    <name type="scientific">Sutcliffiella cohnii</name>
    <dbReference type="NCBI Taxonomy" id="33932"/>
    <lineage>
        <taxon>Bacteria</taxon>
        <taxon>Bacillati</taxon>
        <taxon>Bacillota</taxon>
        <taxon>Bacilli</taxon>
        <taxon>Bacillales</taxon>
        <taxon>Bacillaceae</taxon>
        <taxon>Sutcliffiella</taxon>
    </lineage>
</organism>
<dbReference type="Proteomes" id="UP000215224">
    <property type="component" value="Chromosome"/>
</dbReference>
<dbReference type="AlphaFoldDB" id="A0A223KWG8"/>
<feature type="region of interest" description="Disordered" evidence="1">
    <location>
        <begin position="49"/>
        <end position="96"/>
    </location>
</feature>
<sequence length="96" mass="10636">MTISLTKVLEQVELEVNRAKQTTKISEQRERLAAIKSLCELALADERKSEVERQPFATTTPKAPTFATNVVGQPPQTIQTKPMAESDANGDSIFDF</sequence>
<evidence type="ECO:0000313" key="2">
    <source>
        <dbReference type="EMBL" id="AST93821.1"/>
    </source>
</evidence>
<evidence type="ECO:0000313" key="3">
    <source>
        <dbReference type="Proteomes" id="UP000215224"/>
    </source>
</evidence>
<evidence type="ECO:0008006" key="4">
    <source>
        <dbReference type="Google" id="ProtNLM"/>
    </source>
</evidence>
<name>A0A223KWG8_9BACI</name>
<gene>
    <name evidence="2" type="ORF">BC6307_22360</name>
</gene>
<accession>A0A223KWG8</accession>
<dbReference type="KEGG" id="bcoh:BC6307_22360"/>
<dbReference type="EMBL" id="CP018866">
    <property type="protein sequence ID" value="AST93821.1"/>
    <property type="molecule type" value="Genomic_DNA"/>
</dbReference>
<feature type="compositionally biased region" description="Polar residues" evidence="1">
    <location>
        <begin position="70"/>
        <end position="80"/>
    </location>
</feature>
<evidence type="ECO:0000256" key="1">
    <source>
        <dbReference type="SAM" id="MobiDB-lite"/>
    </source>
</evidence>
<proteinExistence type="predicted"/>
<keyword evidence="3" id="KW-1185">Reference proteome</keyword>
<feature type="compositionally biased region" description="Low complexity" evidence="1">
    <location>
        <begin position="55"/>
        <end position="68"/>
    </location>
</feature>
<protein>
    <recommendedName>
        <fullName evidence="4">YwdI family protein</fullName>
    </recommendedName>
</protein>